<dbReference type="Proteomes" id="UP001390339">
    <property type="component" value="Unassembled WGS sequence"/>
</dbReference>
<sequence length="165" mass="17740">MDGPPPPAGGTSVEPGTWLPVCKTFLIVKHNGSVPVCQYLQDGMDPELPAVMCCGKRKEHASMCHSPTSKQIKAEGAWAIRGNMGWPEHVPLTAEPRRDQQTEATKSTQAAGGRTGPLVSARQQVLAMDFDAVTAKEAEPLLGLDSGPLVHAHLLQNFLDARHRC</sequence>
<feature type="region of interest" description="Disordered" evidence="1">
    <location>
        <begin position="95"/>
        <end position="117"/>
    </location>
</feature>
<dbReference type="EMBL" id="JAPCWZ010000007">
    <property type="protein sequence ID" value="KAK8857320.1"/>
    <property type="molecule type" value="Genomic_DNA"/>
</dbReference>
<proteinExistence type="predicted"/>
<name>A0ABR2I603_9PEZI</name>
<keyword evidence="3" id="KW-1185">Reference proteome</keyword>
<gene>
    <name evidence="2" type="ORF">PGQ11_013232</name>
</gene>
<evidence type="ECO:0000256" key="1">
    <source>
        <dbReference type="SAM" id="MobiDB-lite"/>
    </source>
</evidence>
<protein>
    <submittedName>
        <fullName evidence="2">Uncharacterized protein</fullName>
    </submittedName>
</protein>
<organism evidence="2 3">
    <name type="scientific">Apiospora arundinis</name>
    <dbReference type="NCBI Taxonomy" id="335852"/>
    <lineage>
        <taxon>Eukaryota</taxon>
        <taxon>Fungi</taxon>
        <taxon>Dikarya</taxon>
        <taxon>Ascomycota</taxon>
        <taxon>Pezizomycotina</taxon>
        <taxon>Sordariomycetes</taxon>
        <taxon>Xylariomycetidae</taxon>
        <taxon>Amphisphaeriales</taxon>
        <taxon>Apiosporaceae</taxon>
        <taxon>Apiospora</taxon>
    </lineage>
</organism>
<reference evidence="2 3" key="1">
    <citation type="journal article" date="2024" name="IMA Fungus">
        <title>Apiospora arundinis, a panoply of carbohydrate-active enzymes and secondary metabolites.</title>
        <authorList>
            <person name="Sorensen T."/>
            <person name="Petersen C."/>
            <person name="Muurmann A.T."/>
            <person name="Christiansen J.V."/>
            <person name="Brundto M.L."/>
            <person name="Overgaard C.K."/>
            <person name="Boysen A.T."/>
            <person name="Wollenberg R.D."/>
            <person name="Larsen T.O."/>
            <person name="Sorensen J.L."/>
            <person name="Nielsen K.L."/>
            <person name="Sondergaard T.E."/>
        </authorList>
    </citation>
    <scope>NUCLEOTIDE SEQUENCE [LARGE SCALE GENOMIC DNA]</scope>
    <source>
        <strain evidence="2 3">AAU 773</strain>
    </source>
</reference>
<evidence type="ECO:0000313" key="3">
    <source>
        <dbReference type="Proteomes" id="UP001390339"/>
    </source>
</evidence>
<accession>A0ABR2I603</accession>
<evidence type="ECO:0000313" key="2">
    <source>
        <dbReference type="EMBL" id="KAK8857320.1"/>
    </source>
</evidence>
<comment type="caution">
    <text evidence="2">The sequence shown here is derived from an EMBL/GenBank/DDBJ whole genome shotgun (WGS) entry which is preliminary data.</text>
</comment>